<feature type="signal peptide" evidence="1">
    <location>
        <begin position="1"/>
        <end position="27"/>
    </location>
</feature>
<evidence type="ECO:0000313" key="3">
    <source>
        <dbReference type="Proteomes" id="UP000179642"/>
    </source>
</evidence>
<evidence type="ECO:0008006" key="4">
    <source>
        <dbReference type="Google" id="ProtNLM"/>
    </source>
</evidence>
<proteinExistence type="predicted"/>
<dbReference type="OrthoDB" id="4288208at2"/>
<organism evidence="2 3">
    <name type="scientific">Streptomyces monashensis</name>
    <dbReference type="NCBI Taxonomy" id="1678012"/>
    <lineage>
        <taxon>Bacteria</taxon>
        <taxon>Bacillati</taxon>
        <taxon>Actinomycetota</taxon>
        <taxon>Actinomycetes</taxon>
        <taxon>Kitasatosporales</taxon>
        <taxon>Streptomycetaceae</taxon>
        <taxon>Streptomyces</taxon>
    </lineage>
</organism>
<evidence type="ECO:0000313" key="2">
    <source>
        <dbReference type="EMBL" id="OIJ90497.1"/>
    </source>
</evidence>
<reference evidence="2 3" key="1">
    <citation type="submission" date="2016-10" db="EMBL/GenBank/DDBJ databases">
        <title>Genome sequence of Streptomyces sp. MUSC 1.</title>
        <authorList>
            <person name="Lee L.-H."/>
            <person name="Ser H.-L."/>
            <person name="Law J.W.-F."/>
        </authorList>
    </citation>
    <scope>NUCLEOTIDE SEQUENCE [LARGE SCALE GENOMIC DNA]</scope>
    <source>
        <strain evidence="2 3">MUSC 1</strain>
    </source>
</reference>
<comment type="caution">
    <text evidence="2">The sequence shown here is derived from an EMBL/GenBank/DDBJ whole genome shotgun (WGS) entry which is preliminary data.</text>
</comment>
<feature type="chain" id="PRO_5010237075" description="Proteinase inhibitor I42 chagasin domain-containing protein" evidence="1">
    <location>
        <begin position="28"/>
        <end position="138"/>
    </location>
</feature>
<protein>
    <recommendedName>
        <fullName evidence="4">Proteinase inhibitor I42 chagasin domain-containing protein</fullName>
    </recommendedName>
</protein>
<dbReference type="AlphaFoldDB" id="A0A1S2PA35"/>
<dbReference type="RefSeq" id="WP_071385958.1">
    <property type="nucleotide sequence ID" value="NZ_MLYO01000089.1"/>
</dbReference>
<keyword evidence="3" id="KW-1185">Reference proteome</keyword>
<name>A0A1S2PA35_9ACTN</name>
<evidence type="ECO:0000256" key="1">
    <source>
        <dbReference type="SAM" id="SignalP"/>
    </source>
</evidence>
<dbReference type="Proteomes" id="UP000179642">
    <property type="component" value="Unassembled WGS sequence"/>
</dbReference>
<sequence>MKAAKYATGLTLGLMVTATLVTPAASAAPHSARADRLVLTDSDNGRSVARSVGDDTEIRLKASRERGLTYTWSMPSTRGAHVLTRTVSGTTPAGDVYAVLHAESPGTSTITAVRQCHAGPGHACPRAVMPWKVTIEVS</sequence>
<gene>
    <name evidence="2" type="ORF">BIV23_40270</name>
</gene>
<accession>A0A1S2PA35</accession>
<dbReference type="EMBL" id="MLYO01000089">
    <property type="protein sequence ID" value="OIJ90497.1"/>
    <property type="molecule type" value="Genomic_DNA"/>
</dbReference>
<keyword evidence="1" id="KW-0732">Signal</keyword>